<proteinExistence type="predicted"/>
<dbReference type="EMBL" id="WBMT01000003">
    <property type="protein sequence ID" value="KAB2350961.1"/>
    <property type="molecule type" value="Genomic_DNA"/>
</dbReference>
<reference evidence="2 3" key="1">
    <citation type="submission" date="2019-09" db="EMBL/GenBank/DDBJ databases">
        <title>Actinomadura physcomitrii sp. nov., a novel actinomycete isolated from moss [Physcomitrium sphaericum (Ludw) Fuernr].</title>
        <authorList>
            <person name="Zhuang X."/>
            <person name="Liu C."/>
        </authorList>
    </citation>
    <scope>NUCLEOTIDE SEQUENCE [LARGE SCALE GENOMIC DNA]</scope>
    <source>
        <strain evidence="2 3">HMC1</strain>
    </source>
</reference>
<protein>
    <submittedName>
        <fullName evidence="2">SLATT domain-containing protein</fullName>
    </submittedName>
</protein>
<dbReference type="Proteomes" id="UP000468735">
    <property type="component" value="Unassembled WGS sequence"/>
</dbReference>
<evidence type="ECO:0000313" key="3">
    <source>
        <dbReference type="Proteomes" id="UP000468735"/>
    </source>
</evidence>
<dbReference type="AlphaFoldDB" id="A0A6H9Z4T4"/>
<evidence type="ECO:0000256" key="1">
    <source>
        <dbReference type="SAM" id="Phobius"/>
    </source>
</evidence>
<accession>A0A6H9Z4T4</accession>
<comment type="caution">
    <text evidence="2">The sequence shown here is derived from an EMBL/GenBank/DDBJ whole genome shotgun (WGS) entry which is preliminary data.</text>
</comment>
<gene>
    <name evidence="2" type="ORF">F8566_08400</name>
</gene>
<name>A0A6H9Z4T4_9ACTN</name>
<keyword evidence="3" id="KW-1185">Reference proteome</keyword>
<keyword evidence="1" id="KW-1133">Transmembrane helix</keyword>
<keyword evidence="1" id="KW-0472">Membrane</keyword>
<feature type="transmembrane region" description="Helical" evidence="1">
    <location>
        <begin position="86"/>
        <end position="105"/>
    </location>
</feature>
<dbReference type="OrthoDB" id="5124990at2"/>
<keyword evidence="1" id="KW-0812">Transmembrane</keyword>
<dbReference type="RefSeq" id="WP_151559359.1">
    <property type="nucleotide sequence ID" value="NZ_WBMT01000003.1"/>
</dbReference>
<dbReference type="NCBIfam" id="NF033632">
    <property type="entry name" value="SLATT_4"/>
    <property type="match status" value="1"/>
</dbReference>
<evidence type="ECO:0000313" key="2">
    <source>
        <dbReference type="EMBL" id="KAB2350961.1"/>
    </source>
</evidence>
<feature type="transmembrane region" description="Helical" evidence="1">
    <location>
        <begin position="58"/>
        <end position="80"/>
    </location>
</feature>
<organism evidence="2 3">
    <name type="scientific">Actinomadura rudentiformis</name>
    <dbReference type="NCBI Taxonomy" id="359158"/>
    <lineage>
        <taxon>Bacteria</taxon>
        <taxon>Bacillati</taxon>
        <taxon>Actinomycetota</taxon>
        <taxon>Actinomycetes</taxon>
        <taxon>Streptosporangiales</taxon>
        <taxon>Thermomonosporaceae</taxon>
        <taxon>Actinomadura</taxon>
    </lineage>
</organism>
<sequence>MADTDPSGGTSPGGAGPGPGRALEYSWRGAVGAELFWIEETCSCATLCQEETARVWRALNICLAVSAVLASGVAGSMMLAGNRHEIVAGGLALGAALLSALLGMLGPARREGQANESAEAFQEVQAMARQARQVDLQAQYFEQARESLAALTDRWQAVNRSAVPVSRWARLRIRKQTVASDAAEERMAKRLSMVGAIVPPPRAADQIS</sequence>